<dbReference type="SUPFAM" id="SSF81383">
    <property type="entry name" value="F-box domain"/>
    <property type="match status" value="1"/>
</dbReference>
<dbReference type="Pfam" id="PF00646">
    <property type="entry name" value="F-box"/>
    <property type="match status" value="1"/>
</dbReference>
<evidence type="ECO:0000259" key="1">
    <source>
        <dbReference type="Pfam" id="PF00646"/>
    </source>
</evidence>
<evidence type="ECO:0008006" key="5">
    <source>
        <dbReference type="Google" id="ProtNLM"/>
    </source>
</evidence>
<name>A0AAV6WP82_9LAMI</name>
<comment type="caution">
    <text evidence="3">The sequence shown here is derived from an EMBL/GenBank/DDBJ whole genome shotgun (WGS) entry which is preliminary data.</text>
</comment>
<accession>A0AAV6WP82</accession>
<gene>
    <name evidence="3" type="ORF">BUALT_Bualt14G0079600</name>
</gene>
<dbReference type="Proteomes" id="UP000826271">
    <property type="component" value="Unassembled WGS sequence"/>
</dbReference>
<proteinExistence type="predicted"/>
<dbReference type="Pfam" id="PF23622">
    <property type="entry name" value="LRR_At1g61320_AtMIF1"/>
    <property type="match status" value="1"/>
</dbReference>
<feature type="domain" description="F-box" evidence="1">
    <location>
        <begin position="6"/>
        <end position="40"/>
    </location>
</feature>
<keyword evidence="4" id="KW-1185">Reference proteome</keyword>
<dbReference type="SUPFAM" id="SSF52047">
    <property type="entry name" value="RNI-like"/>
    <property type="match status" value="1"/>
</dbReference>
<dbReference type="AlphaFoldDB" id="A0AAV6WP82"/>
<feature type="domain" description="At1g61320/AtMIF1 LRR" evidence="2">
    <location>
        <begin position="72"/>
        <end position="212"/>
    </location>
</feature>
<dbReference type="PANTHER" id="PTHR34145">
    <property type="entry name" value="OS02G0105600 PROTEIN"/>
    <property type="match status" value="1"/>
</dbReference>
<evidence type="ECO:0000313" key="3">
    <source>
        <dbReference type="EMBL" id="KAG8370072.1"/>
    </source>
</evidence>
<dbReference type="EMBL" id="WHWC01000014">
    <property type="protein sequence ID" value="KAG8370072.1"/>
    <property type="molecule type" value="Genomic_DNA"/>
</dbReference>
<sequence length="389" mass="46124">MDDEFQLPEVIIQHIQSFLDRKQAARTSVLSKSWYSAWSIRLILDFDERDFQIAKVFTEFVKRTMQRYHELKLKIEAFRLRIKLTNSDSVSLVNEFIKRALLQLRVRNFSLEIIGKNLEYVLPVQVFEVKSLIKLSVARCKIDQLFDGGAICSNIESLTLCNVTIRDNMIRGIMLRCPLLENLYLSECMCLVKVKLSKLHNLKKFRVTKCRDHNLKFPLIEFEERTVGSSICNRFNVTEYELSRSRTSVSITMFLDKWGDRGENNRDFPIPVVENLLIKFHPSMCLWWSNVFDDVFWSCHPKFITFCDDVNNFKTRKLLCMFLVQQASRDCFGSTRKYSYMNDLEELNVEFFEETLKQWRPVPWQALLGSSVVKENKEQFRFRLKWRAC</sequence>
<protein>
    <recommendedName>
        <fullName evidence="5">F-box domain-containing protein</fullName>
    </recommendedName>
</protein>
<dbReference type="Gene3D" id="3.80.10.10">
    <property type="entry name" value="Ribonuclease Inhibitor"/>
    <property type="match status" value="1"/>
</dbReference>
<reference evidence="3" key="1">
    <citation type="submission" date="2019-10" db="EMBL/GenBank/DDBJ databases">
        <authorList>
            <person name="Zhang R."/>
            <person name="Pan Y."/>
            <person name="Wang J."/>
            <person name="Ma R."/>
            <person name="Yu S."/>
        </authorList>
    </citation>
    <scope>NUCLEOTIDE SEQUENCE</scope>
    <source>
        <strain evidence="3">LA-IB0</strain>
        <tissue evidence="3">Leaf</tissue>
    </source>
</reference>
<evidence type="ECO:0000313" key="4">
    <source>
        <dbReference type="Proteomes" id="UP000826271"/>
    </source>
</evidence>
<dbReference type="InterPro" id="IPR055357">
    <property type="entry name" value="LRR_At1g61320_AtMIF1"/>
</dbReference>
<dbReference type="InterPro" id="IPR053772">
    <property type="entry name" value="At1g61320/At1g61330-like"/>
</dbReference>
<dbReference type="InterPro" id="IPR036047">
    <property type="entry name" value="F-box-like_dom_sf"/>
</dbReference>
<dbReference type="InterPro" id="IPR032675">
    <property type="entry name" value="LRR_dom_sf"/>
</dbReference>
<dbReference type="InterPro" id="IPR001810">
    <property type="entry name" value="F-box_dom"/>
</dbReference>
<dbReference type="PANTHER" id="PTHR34145:SF28">
    <property type="entry name" value="F-BOX DOMAIN-CONTAINING PROTEIN"/>
    <property type="match status" value="1"/>
</dbReference>
<evidence type="ECO:0000259" key="2">
    <source>
        <dbReference type="Pfam" id="PF23622"/>
    </source>
</evidence>
<organism evidence="3 4">
    <name type="scientific">Buddleja alternifolia</name>
    <dbReference type="NCBI Taxonomy" id="168488"/>
    <lineage>
        <taxon>Eukaryota</taxon>
        <taxon>Viridiplantae</taxon>
        <taxon>Streptophyta</taxon>
        <taxon>Embryophyta</taxon>
        <taxon>Tracheophyta</taxon>
        <taxon>Spermatophyta</taxon>
        <taxon>Magnoliopsida</taxon>
        <taxon>eudicotyledons</taxon>
        <taxon>Gunneridae</taxon>
        <taxon>Pentapetalae</taxon>
        <taxon>asterids</taxon>
        <taxon>lamiids</taxon>
        <taxon>Lamiales</taxon>
        <taxon>Scrophulariaceae</taxon>
        <taxon>Buddlejeae</taxon>
        <taxon>Buddleja</taxon>
    </lineage>
</organism>